<feature type="region of interest" description="Disordered" evidence="1">
    <location>
        <begin position="1806"/>
        <end position="1830"/>
    </location>
</feature>
<dbReference type="Pfam" id="PF22672">
    <property type="entry name" value="DBL_C"/>
    <property type="match status" value="2"/>
</dbReference>
<feature type="compositionally biased region" description="Pro residues" evidence="1">
    <location>
        <begin position="1647"/>
        <end position="1674"/>
    </location>
</feature>
<dbReference type="InterPro" id="IPR041480">
    <property type="entry name" value="CIDR1_gamma"/>
</dbReference>
<feature type="region of interest" description="Disordered" evidence="1">
    <location>
        <begin position="1571"/>
        <end position="1678"/>
    </location>
</feature>
<evidence type="ECO:0000259" key="3">
    <source>
        <dbReference type="Pfam" id="PF05424"/>
    </source>
</evidence>
<feature type="compositionally biased region" description="Basic and acidic residues" evidence="1">
    <location>
        <begin position="909"/>
        <end position="918"/>
    </location>
</feature>
<evidence type="ECO:0000313" key="9">
    <source>
        <dbReference type="Proteomes" id="UP000054562"/>
    </source>
</evidence>
<dbReference type="InterPro" id="IPR029211">
    <property type="entry name" value="PfEMP1_ATS"/>
</dbReference>
<dbReference type="FunFam" id="1.20.58.830:FF:000001">
    <property type="entry name" value="Erythrocyte membrane protein 1, PfEMP1"/>
    <property type="match status" value="1"/>
</dbReference>
<feature type="domain" description="Duffy-antigen binding" evidence="3">
    <location>
        <begin position="933"/>
        <end position="1109"/>
    </location>
</feature>
<dbReference type="FunFam" id="1.20.58.830:FF:000004">
    <property type="entry name" value="Erythrocyte membrane protein 1, PfEMP1"/>
    <property type="match status" value="1"/>
</dbReference>
<dbReference type="InterPro" id="IPR054595">
    <property type="entry name" value="DBL_C"/>
</dbReference>
<feature type="domain" description="Duffy-antigen binding" evidence="3">
    <location>
        <begin position="109"/>
        <end position="315"/>
    </location>
</feature>
<dbReference type="Gene3D" id="1.20.58.830">
    <property type="match status" value="3"/>
</dbReference>
<dbReference type="Pfam" id="PF15445">
    <property type="entry name" value="ATS"/>
    <property type="match status" value="1"/>
</dbReference>
<feature type="compositionally biased region" description="Low complexity" evidence="1">
    <location>
        <begin position="1858"/>
        <end position="1872"/>
    </location>
</feature>
<dbReference type="InterPro" id="IPR029210">
    <property type="entry name" value="PfEMP1_NTS"/>
</dbReference>
<feature type="domain" description="Cysteine-rich interdomain region 1 gamma" evidence="6">
    <location>
        <begin position="1375"/>
        <end position="1425"/>
    </location>
</feature>
<feature type="compositionally biased region" description="Basic and acidic residues" evidence="1">
    <location>
        <begin position="801"/>
        <end position="810"/>
    </location>
</feature>
<feature type="compositionally biased region" description="Basic and acidic residues" evidence="1">
    <location>
        <begin position="1625"/>
        <end position="1637"/>
    </location>
</feature>
<dbReference type="Gene3D" id="1.20.1310.20">
    <property type="entry name" value="Duffy-antigen binding domain"/>
    <property type="match status" value="2"/>
</dbReference>
<dbReference type="FunFam" id="1.10.1900.40:FF:000006">
    <property type="entry name" value="Erythrocyte membrane protein 1"/>
    <property type="match status" value="1"/>
</dbReference>
<dbReference type="Gene3D" id="1.20.58.1930">
    <property type="match status" value="1"/>
</dbReference>
<dbReference type="FunFam" id="1.10.1900.40:FF:000001">
    <property type="entry name" value="Erythrocyte membrane protein 1"/>
    <property type="match status" value="1"/>
</dbReference>
<feature type="region of interest" description="Disordered" evidence="1">
    <location>
        <begin position="2006"/>
        <end position="2043"/>
    </location>
</feature>
<accession>A0A0L1I411</accession>
<dbReference type="Proteomes" id="UP000054562">
    <property type="component" value="Unassembled WGS sequence"/>
</dbReference>
<evidence type="ECO:0000259" key="2">
    <source>
        <dbReference type="Pfam" id="PF03011"/>
    </source>
</evidence>
<dbReference type="InterPro" id="IPR008602">
    <property type="entry name" value="Duffy-antigen-binding"/>
</dbReference>
<reference evidence="9" key="1">
    <citation type="submission" date="2015-07" db="EMBL/GenBank/DDBJ databases">
        <title>Annotation of Plasmodium falciparum IGH-CR14.</title>
        <authorList>
            <consortium name="The Broad Institute Genome Sequencing Platform"/>
            <person name="Volkman S.K."/>
            <person name="Neafsey D.E."/>
            <person name="Dash A.P."/>
            <person name="Chitnis C.E."/>
            <person name="Hartl D.L."/>
            <person name="Young S.K."/>
            <person name="Zeng Q."/>
            <person name="Koehrsen M."/>
            <person name="Alvarado L."/>
            <person name="Berlin A."/>
            <person name="Borenstein D."/>
            <person name="Chapman S.B."/>
            <person name="Chen Z."/>
            <person name="Engels R."/>
            <person name="Freedman E."/>
            <person name="Gellesch M."/>
            <person name="Goldberg J."/>
            <person name="Griggs A."/>
            <person name="Gujja S."/>
            <person name="Heilman E.R."/>
            <person name="Heiman D.I."/>
            <person name="Howarth C."/>
            <person name="Jen D."/>
            <person name="Larson L."/>
            <person name="Mehta T."/>
            <person name="Neiman D."/>
            <person name="Park D."/>
            <person name="Pearson M."/>
            <person name="Roberts A."/>
            <person name="Saif S."/>
            <person name="Shea T."/>
            <person name="Shenoy N."/>
            <person name="Sisk P."/>
            <person name="Stolte C."/>
            <person name="Sykes S."/>
            <person name="Walk T."/>
            <person name="White J."/>
            <person name="Yandava C."/>
            <person name="Haas B."/>
            <person name="Henn M.R."/>
            <person name="Nusbaum C."/>
            <person name="Birren B."/>
        </authorList>
    </citation>
    <scope>NUCLEOTIDE SEQUENCE [LARGE SCALE GENOMIC DNA]</scope>
    <source>
        <strain evidence="9">IGH-CR14</strain>
    </source>
</reference>
<dbReference type="GO" id="GO:0016020">
    <property type="term" value="C:membrane"/>
    <property type="evidence" value="ECO:0007669"/>
    <property type="project" value="InterPro"/>
</dbReference>
<feature type="compositionally biased region" description="Acidic residues" evidence="1">
    <location>
        <begin position="1587"/>
        <end position="1603"/>
    </location>
</feature>
<feature type="compositionally biased region" description="Polar residues" evidence="1">
    <location>
        <begin position="1064"/>
        <end position="1083"/>
    </location>
</feature>
<dbReference type="Pfam" id="PF18562">
    <property type="entry name" value="CIDR1_gamma"/>
    <property type="match status" value="1"/>
</dbReference>
<feature type="domain" description="Plasmodium falciparum erythrocyte membrane protein-1 N-terminal segment" evidence="5">
    <location>
        <begin position="11"/>
        <end position="46"/>
    </location>
</feature>
<dbReference type="Pfam" id="PF03011">
    <property type="entry name" value="PFEMP"/>
    <property type="match status" value="2"/>
</dbReference>
<feature type="domain" description="Duffy-binding-like" evidence="2">
    <location>
        <begin position="1437"/>
        <end position="1574"/>
    </location>
</feature>
<feature type="region of interest" description="Disordered" evidence="1">
    <location>
        <begin position="730"/>
        <end position="766"/>
    </location>
</feature>
<protein>
    <submittedName>
        <fullName evidence="8">Erythrocyte membrane protein 1</fullName>
    </submittedName>
</protein>
<feature type="domain" description="Plasmodium falciparum erythrocyte membrane protein 1 acidic terminal segment" evidence="4">
    <location>
        <begin position="1685"/>
        <end position="2138"/>
    </location>
</feature>
<dbReference type="InterPro" id="IPR042202">
    <property type="entry name" value="Duffy-ag-bd_sf"/>
</dbReference>
<feature type="region of interest" description="Disordered" evidence="1">
    <location>
        <begin position="796"/>
        <end position="863"/>
    </location>
</feature>
<feature type="region of interest" description="Disordered" evidence="1">
    <location>
        <begin position="891"/>
        <end position="934"/>
    </location>
</feature>
<feature type="region of interest" description="Disordered" evidence="1">
    <location>
        <begin position="1849"/>
        <end position="1872"/>
    </location>
</feature>
<evidence type="ECO:0000259" key="4">
    <source>
        <dbReference type="Pfam" id="PF15445"/>
    </source>
</evidence>
<feature type="compositionally biased region" description="Acidic residues" evidence="1">
    <location>
        <begin position="816"/>
        <end position="839"/>
    </location>
</feature>
<dbReference type="Pfam" id="PF05424">
    <property type="entry name" value="Duffy_binding"/>
    <property type="match status" value="2"/>
</dbReference>
<feature type="compositionally biased region" description="Polar residues" evidence="1">
    <location>
        <begin position="2011"/>
        <end position="2042"/>
    </location>
</feature>
<evidence type="ECO:0000259" key="5">
    <source>
        <dbReference type="Pfam" id="PF15447"/>
    </source>
</evidence>
<dbReference type="InterPro" id="IPR004258">
    <property type="entry name" value="DBL"/>
</dbReference>
<feature type="compositionally biased region" description="Basic and acidic residues" evidence="1">
    <location>
        <begin position="80"/>
        <end position="102"/>
    </location>
</feature>
<organism evidence="8 9">
    <name type="scientific">Plasmodium falciparum IGH-CR14</name>
    <dbReference type="NCBI Taxonomy" id="580059"/>
    <lineage>
        <taxon>Eukaryota</taxon>
        <taxon>Sar</taxon>
        <taxon>Alveolata</taxon>
        <taxon>Apicomplexa</taxon>
        <taxon>Aconoidasida</taxon>
        <taxon>Haemosporida</taxon>
        <taxon>Plasmodiidae</taxon>
        <taxon>Plasmodium</taxon>
        <taxon>Plasmodium (Laverania)</taxon>
    </lineage>
</organism>
<reference evidence="9" key="2">
    <citation type="submission" date="2015-07" db="EMBL/GenBank/DDBJ databases">
        <title>The genome sequence of Plasmodium falciparum IGH-CR14.</title>
        <authorList>
            <consortium name="The Broad Institute Genome Sequencing Platform"/>
            <person name="Volkman S.K."/>
            <person name="Neafsey D.E."/>
            <person name="Dash A.P."/>
            <person name="Chitnis C.E."/>
            <person name="Hartl D.L."/>
            <person name="Young S.K."/>
            <person name="Kodira C.D."/>
            <person name="Zeng Q."/>
            <person name="Koehrsen M."/>
            <person name="Godfrey P."/>
            <person name="Alvarado L."/>
            <person name="Berlin A."/>
            <person name="Borenstein D."/>
            <person name="Chen Z."/>
            <person name="Engels R."/>
            <person name="Freedman E."/>
            <person name="Gellesch M."/>
            <person name="Goldberg J."/>
            <person name="Griggs A."/>
            <person name="Gujja S."/>
            <person name="Heiman D."/>
            <person name="Hepburn T."/>
            <person name="Howarth C."/>
            <person name="Jen D."/>
            <person name="Larson L."/>
            <person name="Lewis B."/>
            <person name="Mehta T."/>
            <person name="Park D."/>
            <person name="Pearson M."/>
            <person name="Roberts A."/>
            <person name="Saif S."/>
            <person name="Shea T."/>
            <person name="Shenoy N."/>
            <person name="Sisk P."/>
            <person name="Stolte C."/>
            <person name="Sykes S."/>
            <person name="Walk T."/>
            <person name="White J."/>
            <person name="Yandava C."/>
            <person name="Wirth D.F."/>
            <person name="Nusbaum C."/>
            <person name="Birren B."/>
        </authorList>
    </citation>
    <scope>NUCLEOTIDE SEQUENCE [LARGE SCALE GENOMIC DNA]</scope>
    <source>
        <strain evidence="9">IGH-CR14</strain>
    </source>
</reference>
<name>A0A0L1I411_PLAFA</name>
<evidence type="ECO:0000313" key="8">
    <source>
        <dbReference type="EMBL" id="KNG74202.1"/>
    </source>
</evidence>
<feature type="domain" description="Duffy-binding-like" evidence="7">
    <location>
        <begin position="1181"/>
        <end position="1333"/>
    </location>
</feature>
<feature type="compositionally biased region" description="Polar residues" evidence="1">
    <location>
        <begin position="920"/>
        <end position="931"/>
    </location>
</feature>
<feature type="domain" description="Duffy-binding-like" evidence="7">
    <location>
        <begin position="319"/>
        <end position="468"/>
    </location>
</feature>
<evidence type="ECO:0000259" key="6">
    <source>
        <dbReference type="Pfam" id="PF18562"/>
    </source>
</evidence>
<dbReference type="InterPro" id="IPR044932">
    <property type="entry name" value="PfEMP1_ATS_sf"/>
</dbReference>
<dbReference type="FunFam" id="1.20.1310.20:FF:000001">
    <property type="entry name" value="Erythrocyte membrane protein 1, PfEMP1"/>
    <property type="match status" value="1"/>
</dbReference>
<dbReference type="Pfam" id="PF15447">
    <property type="entry name" value="NTS"/>
    <property type="match status" value="1"/>
</dbReference>
<feature type="region of interest" description="Disordered" evidence="1">
    <location>
        <begin position="985"/>
        <end position="1007"/>
    </location>
</feature>
<feature type="domain" description="Duffy-binding-like" evidence="2">
    <location>
        <begin position="642"/>
        <end position="795"/>
    </location>
</feature>
<gene>
    <name evidence="8" type="ORF">PFMG_00428</name>
</gene>
<dbReference type="GO" id="GO:0046789">
    <property type="term" value="F:host cell surface receptor binding"/>
    <property type="evidence" value="ECO:0007669"/>
    <property type="project" value="InterPro"/>
</dbReference>
<dbReference type="EMBL" id="GG664975">
    <property type="protein sequence ID" value="KNG74202.1"/>
    <property type="molecule type" value="Genomic_DNA"/>
</dbReference>
<sequence>MAPSSGTTNKSAKEFLDEIGEEIYKKVHGAAKQYYSELHGDLSFASIFDTETRYTTDPCGLINNNRDKLAARGDPCGSASDKRFSKERVDEYDEKKIKDNKGNRGNNEGECAPYRRLSLCNKNMEKKGTTKITDKNDLLAEVCLAANHEGNSIKTHLIRYDATYPGSAHTTCTALARSFADIGDIIRGKDLYGGSKKEKEKREDLEKNLKTIFKKIHGGLTNGAEARYKDDEDKNYYQLREDWWALNRKEVWKAMTCSDDDNKLAGASYFRPTCIDRNEKGPSVAQKQCRCDKDKGAKDDNQVPTYFDYVPQYLRWFEEWAEDFCRKKKKKLPHVETNCRGQFDNKPRYCSRNGSDCEETISRIGKVRLGKGCTDCFFACHSYENWIDNQRKQFLKQKEKCENEREGKVRQKRDMSTNYEGYDKKFYDELKKGKYGTVNAFLDLLNKEKECQHIDDKGGKINFAEDLNDTSNEYKGTFYHSEYCKPCPDCGVKLEGNGKFKDKDKSQEKCEGEKLYEPKSDDVGTPITILKSGVNHDDIETKLKAFCAQTNRGTTNAASGDNSDNATTGYCGTNNSDSSLCEPWKCYEAKHVQKVKNGEDDDDDVSEVRNAGGLCILKKKNEKNDANSQNNHADIQKTFHDFFYYWVAHMLKDSIHWRTRRLRKCINDGTTMKCINGCNTKCECFKRWVEQKKEEWKPIKDHFKTQEGIPEGGYFITLEGNLELEFLKKDSTEDSEQDSQSRDEDAKETKRIKDMFDKKAKPKKIDDTSNEETIIDFMLEEELKDATECIKKCQDTAPKPTAEDPGRPHSETGTGADEDDEDDDDDEDDEEEEGDEGEESSTQQDTKQVEEKATTTQDKVNPCEIVDDLFKKPGSLNAACEQKYSEPNRYWGWRCVAPSDTTKTSEGGENGRARRDTDSSGEPTSGKSDTGSICVPPRRRRLYIHKVDDGEFDDDKSLRDWFVKSAAVETFFLWHKYKMDKKREEKEKQEAQGKVHELKDDKDEAQNSLERGEIPEDFKRQMFYTLGDYRDICVGKTPDGIDKVSASGDNTMKKINDKIKENLSKQPGTPTVHQNSGTTPSSWWDENAKHIWKGMVCALTYKYDENSKKIEKDGAVYEKFFGTPNGKPLPQPGKPGTYKEKYDYTNVSFSGGFNSDKNAATITTKLEEFSRRPTYFRWLEEWGEEFCHKQKHKLYIIEKDCMYDTGGKKCSGDGLKCNEIVIDKEKIFEDFLCPTCARHCRFYKKWIRRKKDEYEEQKKAYGEQQKEKCKTESNGAAPNNGGDNGFCGTVTTSTTAAEFLQKLGSCKKDNKDNENGKGKTIFDDDSETFKHTKHCDPCSEFTVKCSGNNHCDNSNGNNCKDNKITAEKIAKLSDSTVLDMRVSDNNTTGFNGLEACKNAHIFEGIRKDVWKCGTVCGVHICKRENEGDEKYITMKELLKRWLEYFFEDYNRIQKKLKLCTKKEDGSTCIKGCVDEWIKLKKEEWKKIKDTYLDKYTKENPEGNNLKTFLEELIPRMDLVNDNGKINDLSTYLRSYACKCNDNSEKKGGTPKDIVECLLKKLEDKAKECKEYQKPNGEKQANCGEYTSPDDEEDLTLEETEENTVEQPKFCPTVEEPKETEEGEEKCEPEPAPPKDTEADSEQNPRQTPIPKPVGPTPPAPAPAAPPSPSLPPVREPFDPTILQTTIPLGIALALGSIAFLFLKKKTKSSVDLIRVLDIHKSDYNIPTKLSPNRYIPYTSGKYRGKRYIYLEGDSGTDSGYTDHYSDITSSSESEYEELDINDIYAPRAPKYKTLIEVVLEPSGKLSGNTIPTSGNNTTASDNTPTNKFADNEWNTLKDEFISQYLQSEQPNDVPNDYTSGNSSTNTNITTTSRHNMDQKPFIMSIHDRNLYTGEEYNYNVNMSTNSMDDIPINRDNNVYSGIDLINDSLNGEPIDIYDELLKRKENELFGTNHPKRTSIHSVAKPTRDDPLHNQLELFHKWLDRHRDMCEKWNNKEEVLDKLKEEWENETHSGNTHPSGNTPPTSDIPSGKQSDIPSDNNIHSDIPYVLNTDVSIQIHMDNPKPINEFTNMDTILEDLDKYNEPYYDVQDDIYYDVNDNDQPSVYSNAMDIPSKVQIEMDVNTKLVKEKYPIADVWDI</sequence>
<evidence type="ECO:0000259" key="7">
    <source>
        <dbReference type="Pfam" id="PF22672"/>
    </source>
</evidence>
<feature type="compositionally biased region" description="Basic and acidic residues" evidence="1">
    <location>
        <begin position="739"/>
        <end position="766"/>
    </location>
</feature>
<feature type="region of interest" description="Disordered" evidence="1">
    <location>
        <begin position="1062"/>
        <end position="1083"/>
    </location>
</feature>
<evidence type="ECO:0000256" key="1">
    <source>
        <dbReference type="SAM" id="MobiDB-lite"/>
    </source>
</evidence>
<dbReference type="SUPFAM" id="SSF140924">
    <property type="entry name" value="Duffy binding domain-like"/>
    <property type="match status" value="4"/>
</dbReference>
<proteinExistence type="predicted"/>
<dbReference type="Gene3D" id="1.10.1900.40">
    <property type="entry name" value="Acidic terminal segments, variant surface antigen of PfEMP1"/>
    <property type="match status" value="2"/>
</dbReference>
<feature type="region of interest" description="Disordered" evidence="1">
    <location>
        <begin position="72"/>
        <end position="109"/>
    </location>
</feature>
<dbReference type="FunFam" id="1.20.58.1930:FF:000001">
    <property type="entry name" value="Erythrocyte membrane protein 1, PfEMP1"/>
    <property type="match status" value="1"/>
</dbReference>